<dbReference type="AlphaFoldDB" id="A0A6P1Y3D5"/>
<dbReference type="Proteomes" id="UP000464374">
    <property type="component" value="Chromosome"/>
</dbReference>
<proteinExistence type="predicted"/>
<dbReference type="KEGG" id="trz:GWP43_12000"/>
<dbReference type="EMBL" id="CP048020">
    <property type="protein sequence ID" value="QHX44044.1"/>
    <property type="molecule type" value="Genomic_DNA"/>
</dbReference>
<protein>
    <submittedName>
        <fullName evidence="1">Uncharacterized protein</fullName>
    </submittedName>
</protein>
<reference evidence="1 2" key="1">
    <citation type="submission" date="2020-01" db="EMBL/GenBank/DDBJ databases">
        <title>Complete genome sequence of a human oral phylogroup 1 Treponema sp. strain ATCC 700766, originally isolated from periodontitis dental plaque.</title>
        <authorList>
            <person name="Chan Y."/>
            <person name="Huo Y.-B."/>
            <person name="Yu X.-L."/>
            <person name="Zeng H."/>
            <person name="Leung W.-K."/>
            <person name="Watt R.M."/>
        </authorList>
    </citation>
    <scope>NUCLEOTIDE SEQUENCE [LARGE SCALE GENOMIC DNA]</scope>
    <source>
        <strain evidence="1 2">OMZ 804</strain>
    </source>
</reference>
<evidence type="ECO:0000313" key="2">
    <source>
        <dbReference type="Proteomes" id="UP000464374"/>
    </source>
</evidence>
<accession>A0A6P1Y3D5</accession>
<sequence>MLAVKGIIRGNTVVLDAAAVREYQGKTALVTIIDDVAISEKTIGVNLDMFVKPTERGKNADIYLKELRNGDRV</sequence>
<organism evidence="1 2">
    <name type="scientific">Treponema vincentii</name>
    <dbReference type="NCBI Taxonomy" id="69710"/>
    <lineage>
        <taxon>Bacteria</taxon>
        <taxon>Pseudomonadati</taxon>
        <taxon>Spirochaetota</taxon>
        <taxon>Spirochaetia</taxon>
        <taxon>Spirochaetales</taxon>
        <taxon>Treponemataceae</taxon>
        <taxon>Treponema</taxon>
    </lineage>
</organism>
<dbReference type="RefSeq" id="WP_162664342.1">
    <property type="nucleotide sequence ID" value="NZ_CP048020.1"/>
</dbReference>
<gene>
    <name evidence="1" type="ORF">GWP43_12000</name>
</gene>
<evidence type="ECO:0000313" key="1">
    <source>
        <dbReference type="EMBL" id="QHX44044.1"/>
    </source>
</evidence>
<name>A0A6P1Y3D5_9SPIR</name>